<evidence type="ECO:0000313" key="4">
    <source>
        <dbReference type="Proteomes" id="UP000000391"/>
    </source>
</evidence>
<evidence type="ECO:0000259" key="1">
    <source>
        <dbReference type="Pfam" id="PF01968"/>
    </source>
</evidence>
<dbReference type="PANTHER" id="PTHR11365:SF2">
    <property type="entry name" value="5-OXOPROLINASE"/>
    <property type="match status" value="1"/>
</dbReference>
<dbReference type="GeneID" id="9347353"/>
<accession>D7EB30</accession>
<gene>
    <name evidence="3" type="ordered locus">Metev_1708</name>
</gene>
<reference evidence="3 4" key="1">
    <citation type="submission" date="2010-06" db="EMBL/GenBank/DDBJ databases">
        <title>Complete sequence chromosome of Methanohalobium evestigatum Z-7303.</title>
        <authorList>
            <consortium name="US DOE Joint Genome Institute"/>
            <person name="Lucas S."/>
            <person name="Copeland A."/>
            <person name="Lapidus A."/>
            <person name="Cheng J.-F."/>
            <person name="Bruce D."/>
            <person name="Goodwin L."/>
            <person name="Pitluck S."/>
            <person name="Saunders E."/>
            <person name="Detter J.C."/>
            <person name="Han C."/>
            <person name="Tapia R."/>
            <person name="Land M."/>
            <person name="Hauser L."/>
            <person name="Kyrpides N."/>
            <person name="Mikhailova N."/>
            <person name="Sieprawska-Lupa M."/>
            <person name="Whitman W.B."/>
            <person name="Anderson I."/>
            <person name="Woyke T."/>
        </authorList>
    </citation>
    <scope>NUCLEOTIDE SEQUENCE [LARGE SCALE GENOMIC DNA]</scope>
    <source>
        <strain evidence="4">ATCC BAA-1072 / DSM 3721 / NBRC 107634 / OCM 161 / Z-7303</strain>
    </source>
</reference>
<dbReference type="STRING" id="644295.Metev_1708"/>
<dbReference type="RefSeq" id="WP_013195112.1">
    <property type="nucleotide sequence ID" value="NC_014253.1"/>
</dbReference>
<keyword evidence="4" id="KW-1185">Reference proteome</keyword>
<dbReference type="HOGENOM" id="CLU_014140_1_0_2"/>
<dbReference type="InterPro" id="IPR045079">
    <property type="entry name" value="Oxoprolinase-like"/>
</dbReference>
<dbReference type="GO" id="GO:0005829">
    <property type="term" value="C:cytosol"/>
    <property type="evidence" value="ECO:0007669"/>
    <property type="project" value="TreeGrafter"/>
</dbReference>
<dbReference type="Proteomes" id="UP000000391">
    <property type="component" value="Chromosome"/>
</dbReference>
<feature type="domain" description="Hydantoinase/oxoprolinase N-terminal" evidence="2">
    <location>
        <begin position="5"/>
        <end position="158"/>
    </location>
</feature>
<organism evidence="3 4">
    <name type="scientific">Methanohalobium evestigatum (strain ATCC BAA-1072 / DSM 3721 / NBRC 107634 / OCM 161 / Z-7303)</name>
    <dbReference type="NCBI Taxonomy" id="644295"/>
    <lineage>
        <taxon>Archaea</taxon>
        <taxon>Methanobacteriati</taxon>
        <taxon>Methanobacteriota</taxon>
        <taxon>Stenosarchaea group</taxon>
        <taxon>Methanomicrobia</taxon>
        <taxon>Methanosarcinales</taxon>
        <taxon>Methanosarcinaceae</taxon>
        <taxon>Methanohalobium</taxon>
    </lineage>
</organism>
<dbReference type="Pfam" id="PF05378">
    <property type="entry name" value="Hydant_A_N"/>
    <property type="match status" value="1"/>
</dbReference>
<feature type="domain" description="Hydantoinase A/oxoprolinase" evidence="1">
    <location>
        <begin position="179"/>
        <end position="313"/>
    </location>
</feature>
<evidence type="ECO:0000313" key="3">
    <source>
        <dbReference type="EMBL" id="ADI74547.1"/>
    </source>
</evidence>
<name>D7EB30_METEZ</name>
<protein>
    <submittedName>
        <fullName evidence="3">Hydantoinase/oxoprolinase</fullName>
    </submittedName>
</protein>
<dbReference type="InterPro" id="IPR008040">
    <property type="entry name" value="Hydant_A_N"/>
</dbReference>
<dbReference type="InterPro" id="IPR043129">
    <property type="entry name" value="ATPase_NBD"/>
</dbReference>
<dbReference type="AlphaFoldDB" id="D7EB30"/>
<dbReference type="EMBL" id="CP002069">
    <property type="protein sequence ID" value="ADI74547.1"/>
    <property type="molecule type" value="Genomic_DNA"/>
</dbReference>
<evidence type="ECO:0000259" key="2">
    <source>
        <dbReference type="Pfam" id="PF05378"/>
    </source>
</evidence>
<proteinExistence type="predicted"/>
<dbReference type="GO" id="GO:0017168">
    <property type="term" value="F:5-oxoprolinase (ATP-hydrolyzing) activity"/>
    <property type="evidence" value="ECO:0007669"/>
    <property type="project" value="TreeGrafter"/>
</dbReference>
<sequence length="663" mass="72764">MNFGLGVDTGGTYTDTIIMDISTGTVMDTNKSLTTYPELITGIKNALNGLNSKYLEDVKFVSVSTTLATNSILERKGRQAGLILIGYSIHKKLSTDVVISVSGGHDANGDEIEPLNDLDTLKEFILANKSKVSSFAISSYFGVRNPEHELRVKKLVQNLTELPVVCGHELSQDLGAYERSVTALLNAQLIPETNQFIKSIHSVMDEKNITATLMMMKCDGSLIKIEEALKKPVETIFSGPAASLVGASHLTNLDTCATIDVGGTSTDVSFMSDGIPEISETGAVVGGWKTMVKAINMDTSAMGGDSHVWIQKKAYTGPKRVVPLCQAASEYPQITDKLETNKKKISKRIMDDVIQPTTFFMNNGSVKTTHELGSYEEKIFDIITESDEPLSISDIANRSQDHPLMFSNILRLLEQNKYISQIGFTPTDALHVLNDYTKWNAKASKIGAELLSYHINMNPGSFSSYIKEEVIRTISLNLVSFFADDVEKSDIGKLLNKSSYLNMKMNLPIVLIGAPVKAYLNDLNTFLEAEFIAPDYSEVGNAVGALMGNVIYRTETSIKPYKLGSSKYVVFSESGREIFESYEKAKDYALDLTKRIVFGYMKSYDLDEDSIQFNLDENEIGKGMGSPIETKLVGIGVGKPINKVTGENYDGKHSIKTGTQVPN</sequence>
<dbReference type="Pfam" id="PF01968">
    <property type="entry name" value="Hydantoinase_A"/>
    <property type="match status" value="1"/>
</dbReference>
<dbReference type="SUPFAM" id="SSF53067">
    <property type="entry name" value="Actin-like ATPase domain"/>
    <property type="match status" value="1"/>
</dbReference>
<dbReference type="GO" id="GO:0006749">
    <property type="term" value="P:glutathione metabolic process"/>
    <property type="evidence" value="ECO:0007669"/>
    <property type="project" value="TreeGrafter"/>
</dbReference>
<dbReference type="OrthoDB" id="8261at2157"/>
<dbReference type="InterPro" id="IPR002821">
    <property type="entry name" value="Hydantoinase_A"/>
</dbReference>
<dbReference type="KEGG" id="mev:Metev_1708"/>
<dbReference type="PANTHER" id="PTHR11365">
    <property type="entry name" value="5-OXOPROLINASE RELATED"/>
    <property type="match status" value="1"/>
</dbReference>